<comment type="catalytic activity">
    <reaction evidence="12">
        <text>FMN + ATP + H(+) = FAD + diphosphate</text>
        <dbReference type="Rhea" id="RHEA:17237"/>
        <dbReference type="ChEBI" id="CHEBI:15378"/>
        <dbReference type="ChEBI" id="CHEBI:30616"/>
        <dbReference type="ChEBI" id="CHEBI:33019"/>
        <dbReference type="ChEBI" id="CHEBI:57692"/>
        <dbReference type="ChEBI" id="CHEBI:58210"/>
        <dbReference type="EC" id="2.7.7.2"/>
    </reaction>
</comment>
<dbReference type="GeneID" id="29990564"/>
<comment type="caution">
    <text evidence="14">The sequence shown here is derived from an EMBL/GenBank/DDBJ whole genome shotgun (WGS) entry which is preliminary data.</text>
</comment>
<evidence type="ECO:0000256" key="1">
    <source>
        <dbReference type="ARBA" id="ARBA00004726"/>
    </source>
</evidence>
<evidence type="ECO:0000313" key="14">
    <source>
        <dbReference type="EMBL" id="PON26195.1"/>
    </source>
</evidence>
<dbReference type="Pfam" id="PF01507">
    <property type="entry name" value="PAPS_reduct"/>
    <property type="match status" value="1"/>
</dbReference>
<dbReference type="PANTHER" id="PTHR23293:SF9">
    <property type="entry name" value="FAD SYNTHASE"/>
    <property type="match status" value="1"/>
</dbReference>
<dbReference type="STRING" id="398673.A0A2P4ZPG4"/>
<name>A0A2P4ZPG4_9HYPO</name>
<dbReference type="InterPro" id="IPR002500">
    <property type="entry name" value="PAPS_reduct_dom"/>
</dbReference>
<dbReference type="EC" id="2.7.7.2" evidence="2"/>
<protein>
    <recommendedName>
        <fullName evidence="2">FAD synthase</fullName>
        <ecNumber evidence="2">2.7.7.2</ecNumber>
    </recommendedName>
    <alternativeName>
        <fullName evidence="10">FAD pyrophosphorylase</fullName>
    </alternativeName>
    <alternativeName>
        <fullName evidence="11">FMN adenylyltransferase</fullName>
    </alternativeName>
</protein>
<dbReference type="AlphaFoldDB" id="A0A2P4ZPG4"/>
<dbReference type="InterPro" id="IPR014729">
    <property type="entry name" value="Rossmann-like_a/b/a_fold"/>
</dbReference>
<dbReference type="Gene3D" id="3.40.50.620">
    <property type="entry name" value="HUPs"/>
    <property type="match status" value="1"/>
</dbReference>
<keyword evidence="3" id="KW-0285">Flavoprotein</keyword>
<proteinExistence type="predicted"/>
<evidence type="ECO:0000256" key="4">
    <source>
        <dbReference type="ARBA" id="ARBA00022643"/>
    </source>
</evidence>
<evidence type="ECO:0000256" key="12">
    <source>
        <dbReference type="ARBA" id="ARBA00049494"/>
    </source>
</evidence>
<comment type="pathway">
    <text evidence="1">Cofactor biosynthesis; FAD biosynthesis; FAD from FMN: step 1/1.</text>
</comment>
<feature type="domain" description="Phosphoadenosine phosphosulphate reductase" evidence="13">
    <location>
        <begin position="202"/>
        <end position="275"/>
    </location>
</feature>
<evidence type="ECO:0000256" key="8">
    <source>
        <dbReference type="ARBA" id="ARBA00022827"/>
    </source>
</evidence>
<dbReference type="CDD" id="cd23948">
    <property type="entry name" value="FAD_synthase"/>
    <property type="match status" value="1"/>
</dbReference>
<accession>A0A2P4ZPG4</accession>
<evidence type="ECO:0000259" key="13">
    <source>
        <dbReference type="Pfam" id="PF01507"/>
    </source>
</evidence>
<dbReference type="GO" id="GO:0003919">
    <property type="term" value="F:FMN adenylyltransferase activity"/>
    <property type="evidence" value="ECO:0007669"/>
    <property type="project" value="UniProtKB-EC"/>
</dbReference>
<evidence type="ECO:0000256" key="9">
    <source>
        <dbReference type="ARBA" id="ARBA00022840"/>
    </source>
</evidence>
<dbReference type="RefSeq" id="XP_018656290.1">
    <property type="nucleotide sequence ID" value="XM_018810481.1"/>
</dbReference>
<organism evidence="14 15">
    <name type="scientific">Trichoderma gamsii</name>
    <dbReference type="NCBI Taxonomy" id="398673"/>
    <lineage>
        <taxon>Eukaryota</taxon>
        <taxon>Fungi</taxon>
        <taxon>Dikarya</taxon>
        <taxon>Ascomycota</taxon>
        <taxon>Pezizomycotina</taxon>
        <taxon>Sordariomycetes</taxon>
        <taxon>Hypocreomycetidae</taxon>
        <taxon>Hypocreales</taxon>
        <taxon>Hypocreaceae</taxon>
        <taxon>Trichoderma</taxon>
    </lineage>
</organism>
<keyword evidence="4" id="KW-0288">FMN</keyword>
<evidence type="ECO:0000256" key="2">
    <source>
        <dbReference type="ARBA" id="ARBA00012393"/>
    </source>
</evidence>
<keyword evidence="5" id="KW-0808">Transferase</keyword>
<dbReference type="SUPFAM" id="SSF52402">
    <property type="entry name" value="Adenine nucleotide alpha hydrolases-like"/>
    <property type="match status" value="1"/>
</dbReference>
<evidence type="ECO:0000256" key="11">
    <source>
        <dbReference type="ARBA" id="ARBA00031871"/>
    </source>
</evidence>
<keyword evidence="7" id="KW-0547">Nucleotide-binding</keyword>
<reference evidence="14 15" key="1">
    <citation type="journal article" date="2016" name="Genome Announc.">
        <title>Draft Whole-Genome Sequence of Trichoderma gamsii T6085, a Promising Biocontrol Agent of Fusarium Head Blight on Wheat.</title>
        <authorList>
            <person name="Baroncelli R."/>
            <person name="Zapparata A."/>
            <person name="Piaggeschi G."/>
            <person name="Sarrocco S."/>
            <person name="Vannacci G."/>
        </authorList>
    </citation>
    <scope>NUCLEOTIDE SEQUENCE [LARGE SCALE GENOMIC DNA]</scope>
    <source>
        <strain evidence="14 15">T6085</strain>
    </source>
</reference>
<dbReference type="PANTHER" id="PTHR23293">
    <property type="entry name" value="FAD SYNTHETASE-RELATED FMN ADENYLYLTRANSFERASE"/>
    <property type="match status" value="1"/>
</dbReference>
<evidence type="ECO:0000256" key="3">
    <source>
        <dbReference type="ARBA" id="ARBA00022630"/>
    </source>
</evidence>
<evidence type="ECO:0000313" key="15">
    <source>
        <dbReference type="Proteomes" id="UP000054821"/>
    </source>
</evidence>
<evidence type="ECO:0000256" key="7">
    <source>
        <dbReference type="ARBA" id="ARBA00022741"/>
    </source>
</evidence>
<sequence>MISVHKPRMHAVPVHPITAAAVTAAAAPVPAMAAIAMANGHGAAQNPPYGSLYDACVAMRDKVDAFLAEEMTAPLLRRAQEQVRISVQVVDEALERYRPEEISISYNGGKDCLVMLIVLLACYARRYSPPKSMAGVNLQNGATSLPPFPETLHSVYIVSADPFAEVDDFVEKSSAMYHLDVARFTLPMKTGLEVFKAQNPSVRAIFVGTRRTDPHGEKLKHFDPTDAGWPDFMRIHPVIDWHYTEIWAFTRYLDIPYCCLYDQGYTSLGGRRDTLPNPKLKKQGDEQDFRPAYELIEDDEERLGRYK</sequence>
<dbReference type="GO" id="GO:0005524">
    <property type="term" value="F:ATP binding"/>
    <property type="evidence" value="ECO:0007669"/>
    <property type="project" value="UniProtKB-KW"/>
</dbReference>
<keyword evidence="8" id="KW-0274">FAD</keyword>
<dbReference type="FunFam" id="3.40.50.620:FF:000187">
    <property type="entry name" value="Probable FAD synthetase"/>
    <property type="match status" value="1"/>
</dbReference>
<evidence type="ECO:0000256" key="10">
    <source>
        <dbReference type="ARBA" id="ARBA00031145"/>
    </source>
</evidence>
<keyword evidence="9" id="KW-0067">ATP-binding</keyword>
<evidence type="ECO:0000256" key="5">
    <source>
        <dbReference type="ARBA" id="ARBA00022679"/>
    </source>
</evidence>
<dbReference type="EMBL" id="JPDN02000015">
    <property type="protein sequence ID" value="PON26195.1"/>
    <property type="molecule type" value="Genomic_DNA"/>
</dbReference>
<keyword evidence="6" id="KW-0548">Nucleotidyltransferase</keyword>
<keyword evidence="15" id="KW-1185">Reference proteome</keyword>
<gene>
    <name evidence="14" type="ORF">TGAM01_v205139</name>
</gene>
<evidence type="ECO:0000256" key="6">
    <source>
        <dbReference type="ARBA" id="ARBA00022695"/>
    </source>
</evidence>
<dbReference type="Proteomes" id="UP000054821">
    <property type="component" value="Unassembled WGS sequence"/>
</dbReference>
<dbReference type="GO" id="GO:0006747">
    <property type="term" value="P:FAD biosynthetic process"/>
    <property type="evidence" value="ECO:0007669"/>
    <property type="project" value="TreeGrafter"/>
</dbReference>